<dbReference type="Gene3D" id="3.40.50.300">
    <property type="entry name" value="P-loop containing nucleotide triphosphate hydrolases"/>
    <property type="match status" value="1"/>
</dbReference>
<keyword evidence="5" id="KW-0547">Nucleotide-binding</keyword>
<feature type="transmembrane region" description="Helical" evidence="11">
    <location>
        <begin position="16"/>
        <end position="38"/>
    </location>
</feature>
<keyword evidence="10" id="KW-0675">Receptor</keyword>
<dbReference type="InterPro" id="IPR027417">
    <property type="entry name" value="P-loop_NTPase"/>
</dbReference>
<comment type="similarity">
    <text evidence="2">Belongs to the SRP receptor beta subunit family.</text>
</comment>
<evidence type="ECO:0000256" key="1">
    <source>
        <dbReference type="ARBA" id="ARBA00004389"/>
    </source>
</evidence>
<keyword evidence="12" id="KW-1185">Reference proteome</keyword>
<evidence type="ECO:0000313" key="12">
    <source>
        <dbReference type="Proteomes" id="UP000492821"/>
    </source>
</evidence>
<evidence type="ECO:0000256" key="10">
    <source>
        <dbReference type="ARBA" id="ARBA00023170"/>
    </source>
</evidence>
<dbReference type="Proteomes" id="UP000492821">
    <property type="component" value="Unassembled WGS sequence"/>
</dbReference>
<evidence type="ECO:0000256" key="6">
    <source>
        <dbReference type="ARBA" id="ARBA00022824"/>
    </source>
</evidence>
<dbReference type="GO" id="GO:0005789">
    <property type="term" value="C:endoplasmic reticulum membrane"/>
    <property type="evidence" value="ECO:0007669"/>
    <property type="project" value="UniProtKB-SubCell"/>
</dbReference>
<reference evidence="13" key="2">
    <citation type="submission" date="2020-10" db="UniProtKB">
        <authorList>
            <consortium name="WormBaseParasite"/>
        </authorList>
    </citation>
    <scope>IDENTIFICATION</scope>
</reference>
<dbReference type="WBParaSite" id="Pan_g5091.t1">
    <property type="protein sequence ID" value="Pan_g5091.t1"/>
    <property type="gene ID" value="Pan_g5091"/>
</dbReference>
<evidence type="ECO:0000313" key="13">
    <source>
        <dbReference type="WBParaSite" id="Pan_g5091.t1"/>
    </source>
</evidence>
<evidence type="ECO:0000256" key="4">
    <source>
        <dbReference type="ARBA" id="ARBA00022692"/>
    </source>
</evidence>
<evidence type="ECO:0000256" key="11">
    <source>
        <dbReference type="SAM" id="Phobius"/>
    </source>
</evidence>
<sequence length="255" mass="28436">MVDVTVEPVVEPHTEFAAGSIAAGIAVVVLVTAILLLIKFLRSQSKNTFLIAGLSDSGKTLIFTKLISDEFELQTYTSLKENVYDKFLSPNGTALRIVDYPGAERLRQGLFDTWLSKEVNTIRGIIFVIDSATFNKKVRDVAELLYDVIFQLCKSGRRNTPLLIACSKQDNTLAKSEKAIRESLEREFGLINNSRAAALSSTEGDTNSRVLYDSGDDEEFTWDDLRLKDCVFLPVSATEGENYNLAEVRAWIDKH</sequence>
<dbReference type="SUPFAM" id="SSF52540">
    <property type="entry name" value="P-loop containing nucleoside triphosphate hydrolases"/>
    <property type="match status" value="1"/>
</dbReference>
<accession>A0A7E4W0S2</accession>
<keyword evidence="7 11" id="KW-1133">Transmembrane helix</keyword>
<evidence type="ECO:0000256" key="8">
    <source>
        <dbReference type="ARBA" id="ARBA00023134"/>
    </source>
</evidence>
<keyword evidence="8" id="KW-0342">GTP-binding</keyword>
<evidence type="ECO:0000256" key="7">
    <source>
        <dbReference type="ARBA" id="ARBA00022989"/>
    </source>
</evidence>
<proteinExistence type="inferred from homology"/>
<keyword evidence="6" id="KW-0256">Endoplasmic reticulum</keyword>
<protein>
    <recommendedName>
        <fullName evidence="3">Signal recognition particle receptor subunit beta</fullName>
    </recommendedName>
</protein>
<evidence type="ECO:0000256" key="5">
    <source>
        <dbReference type="ARBA" id="ARBA00022741"/>
    </source>
</evidence>
<dbReference type="GO" id="GO:0005525">
    <property type="term" value="F:GTP binding"/>
    <property type="evidence" value="ECO:0007669"/>
    <property type="project" value="UniProtKB-KW"/>
</dbReference>
<comment type="subcellular location">
    <subcellularLocation>
        <location evidence="1">Endoplasmic reticulum membrane</location>
        <topology evidence="1">Single-pass membrane protein</topology>
    </subcellularLocation>
</comment>
<evidence type="ECO:0000256" key="2">
    <source>
        <dbReference type="ARBA" id="ARBA00005619"/>
    </source>
</evidence>
<evidence type="ECO:0000256" key="9">
    <source>
        <dbReference type="ARBA" id="ARBA00023136"/>
    </source>
</evidence>
<organism evidence="12 13">
    <name type="scientific">Panagrellus redivivus</name>
    <name type="common">Microworm</name>
    <dbReference type="NCBI Taxonomy" id="6233"/>
    <lineage>
        <taxon>Eukaryota</taxon>
        <taxon>Metazoa</taxon>
        <taxon>Ecdysozoa</taxon>
        <taxon>Nematoda</taxon>
        <taxon>Chromadorea</taxon>
        <taxon>Rhabditida</taxon>
        <taxon>Tylenchina</taxon>
        <taxon>Panagrolaimomorpha</taxon>
        <taxon>Panagrolaimoidea</taxon>
        <taxon>Panagrolaimidae</taxon>
        <taxon>Panagrellus</taxon>
    </lineage>
</organism>
<dbReference type="InterPro" id="IPR019009">
    <property type="entry name" value="SRP_receptor_beta_su"/>
</dbReference>
<dbReference type="CDD" id="cd04105">
    <property type="entry name" value="SR_beta"/>
    <property type="match status" value="1"/>
</dbReference>
<keyword evidence="4 11" id="KW-0812">Transmembrane</keyword>
<keyword evidence="9 11" id="KW-0472">Membrane</keyword>
<name>A0A7E4W0S2_PANRE</name>
<dbReference type="AlphaFoldDB" id="A0A7E4W0S2"/>
<reference evidence="12" key="1">
    <citation type="journal article" date="2013" name="Genetics">
        <title>The draft genome and transcriptome of Panagrellus redivivus are shaped by the harsh demands of a free-living lifestyle.</title>
        <authorList>
            <person name="Srinivasan J."/>
            <person name="Dillman A.R."/>
            <person name="Macchietto M.G."/>
            <person name="Heikkinen L."/>
            <person name="Lakso M."/>
            <person name="Fracchia K.M."/>
            <person name="Antoshechkin I."/>
            <person name="Mortazavi A."/>
            <person name="Wong G."/>
            <person name="Sternberg P.W."/>
        </authorList>
    </citation>
    <scope>NUCLEOTIDE SEQUENCE [LARGE SCALE GENOMIC DNA]</scope>
    <source>
        <strain evidence="12">MT8872</strain>
    </source>
</reference>
<evidence type="ECO:0000256" key="3">
    <source>
        <dbReference type="ARBA" id="ARBA00020256"/>
    </source>
</evidence>
<dbReference type="Pfam" id="PF09439">
    <property type="entry name" value="SRPRB"/>
    <property type="match status" value="1"/>
</dbReference>